<reference evidence="2" key="1">
    <citation type="submission" date="2020-10" db="EMBL/GenBank/DDBJ databases">
        <authorList>
            <person name="Gilroy R."/>
        </authorList>
    </citation>
    <scope>NUCLEOTIDE SEQUENCE</scope>
    <source>
        <strain evidence="2">17213</strain>
    </source>
</reference>
<evidence type="ECO:0000313" key="2">
    <source>
        <dbReference type="EMBL" id="MBO8416267.1"/>
    </source>
</evidence>
<feature type="compositionally biased region" description="Low complexity" evidence="1">
    <location>
        <begin position="94"/>
        <end position="109"/>
    </location>
</feature>
<dbReference type="AlphaFoldDB" id="A0A9D9DC84"/>
<accession>A0A9D9DC84</accession>
<gene>
    <name evidence="2" type="ORF">IAB19_07815</name>
</gene>
<evidence type="ECO:0000313" key="3">
    <source>
        <dbReference type="Proteomes" id="UP000823631"/>
    </source>
</evidence>
<protein>
    <submittedName>
        <fullName evidence="2">Uncharacterized protein</fullName>
    </submittedName>
</protein>
<reference evidence="2" key="2">
    <citation type="journal article" date="2021" name="PeerJ">
        <title>Extensive microbial diversity within the chicken gut microbiome revealed by metagenomics and culture.</title>
        <authorList>
            <person name="Gilroy R."/>
            <person name="Ravi A."/>
            <person name="Getino M."/>
            <person name="Pursley I."/>
            <person name="Horton D.L."/>
            <person name="Alikhan N.F."/>
            <person name="Baker D."/>
            <person name="Gharbi K."/>
            <person name="Hall N."/>
            <person name="Watson M."/>
            <person name="Adriaenssens E.M."/>
            <person name="Foster-Nyarko E."/>
            <person name="Jarju S."/>
            <person name="Secka A."/>
            <person name="Antonio M."/>
            <person name="Oren A."/>
            <person name="Chaudhuri R.R."/>
            <person name="La Ragione R."/>
            <person name="Hildebrand F."/>
            <person name="Pallen M.J."/>
        </authorList>
    </citation>
    <scope>NUCLEOTIDE SEQUENCE</scope>
    <source>
        <strain evidence="2">17213</strain>
    </source>
</reference>
<name>A0A9D9DC84_9GAMM</name>
<dbReference type="EMBL" id="JADINH010000165">
    <property type="protein sequence ID" value="MBO8416267.1"/>
    <property type="molecule type" value="Genomic_DNA"/>
</dbReference>
<comment type="caution">
    <text evidence="2">The sequence shown here is derived from an EMBL/GenBank/DDBJ whole genome shotgun (WGS) entry which is preliminary data.</text>
</comment>
<dbReference type="Proteomes" id="UP000823631">
    <property type="component" value="Unassembled WGS sequence"/>
</dbReference>
<evidence type="ECO:0000256" key="1">
    <source>
        <dbReference type="SAM" id="MobiDB-lite"/>
    </source>
</evidence>
<proteinExistence type="predicted"/>
<organism evidence="2 3">
    <name type="scientific">Candidatus Avisuccinivibrio stercorigallinarum</name>
    <dbReference type="NCBI Taxonomy" id="2840704"/>
    <lineage>
        <taxon>Bacteria</taxon>
        <taxon>Pseudomonadati</taxon>
        <taxon>Pseudomonadota</taxon>
        <taxon>Gammaproteobacteria</taxon>
        <taxon>Aeromonadales</taxon>
        <taxon>Succinivibrionaceae</taxon>
        <taxon>Succinivibrionaceae incertae sedis</taxon>
        <taxon>Candidatus Avisuccinivibrio</taxon>
    </lineage>
</organism>
<sequence length="391" mass="43584">MKPDAELLALIPAELHGPKLRCTYHQKHETWYVYRVDAIVYDPQSKHSKDQRTQLGSIKHGVWRYSPSWLKQREIEELKRQQAELEAAFKKEPAPAASAPAASAAGSSPTQDNKSAPRPLALPGLQLEHLFSMMYFAMLNGANGALSIADYAQVHHHELALIMPDLPASLDLPQTAELLMDLLYLFKPRAFLGLMMFSAELTLQNSAQALPAWKSEINSAASMHELACFSSDLCAARAPKSDTLRFVFDESCAKALKLQELKNDSALSKLMYLTWCFNNLLQQAPDVSTSQADKRPLKLEIELKGIQALKETQLGCYMENRSGIASARMKMFELMKEKAASAQTSVSEQKLQQLCSSPLNTLDTLTQFFPEELPGLRFFRTAIAPALSPRT</sequence>
<feature type="region of interest" description="Disordered" evidence="1">
    <location>
        <begin position="90"/>
        <end position="119"/>
    </location>
</feature>